<dbReference type="EMBL" id="LAZR01020141">
    <property type="protein sequence ID" value="KKL89962.1"/>
    <property type="molecule type" value="Genomic_DNA"/>
</dbReference>
<dbReference type="AlphaFoldDB" id="A0A0F9IS47"/>
<proteinExistence type="predicted"/>
<reference evidence="2" key="1">
    <citation type="journal article" date="2015" name="Nature">
        <title>Complex archaea that bridge the gap between prokaryotes and eukaryotes.</title>
        <authorList>
            <person name="Spang A."/>
            <person name="Saw J.H."/>
            <person name="Jorgensen S.L."/>
            <person name="Zaremba-Niedzwiedzka K."/>
            <person name="Martijn J."/>
            <person name="Lind A.E."/>
            <person name="van Eijk R."/>
            <person name="Schleper C."/>
            <person name="Guy L."/>
            <person name="Ettema T.J."/>
        </authorList>
    </citation>
    <scope>NUCLEOTIDE SEQUENCE</scope>
</reference>
<dbReference type="GO" id="GO:0004519">
    <property type="term" value="F:endonuclease activity"/>
    <property type="evidence" value="ECO:0007669"/>
    <property type="project" value="InterPro"/>
</dbReference>
<dbReference type="GO" id="GO:0003676">
    <property type="term" value="F:nucleic acid binding"/>
    <property type="evidence" value="ECO:0007669"/>
    <property type="project" value="InterPro"/>
</dbReference>
<gene>
    <name evidence="2" type="ORF">LCGC14_1909430</name>
</gene>
<sequence length="250" mass="29883">MPEHSCDTIQRFCRLCERVLPLVDFCKSRNSKFGYAYRCRECQRELNVKYKERRKKYYAKRRAEDPGYLRIIKKARVKYNRSEKGKEASKRNHKKFRTKELVDDRKYYHKNRKKRIMVANEWRLNNIERARKHTATSLAKRKNNIIYNLADRIRQSLRRCLIKNGICKTNKTFELLGYTSQELFNHLKKFLENQCVVCQAVKINISNCHTDHIIPCKTAKNKSDAIKLNQLSNLRLICANCNLRKGAKYE</sequence>
<comment type="caution">
    <text evidence="2">The sequence shown here is derived from an EMBL/GenBank/DDBJ whole genome shotgun (WGS) entry which is preliminary data.</text>
</comment>
<accession>A0A0F9IS47</accession>
<protein>
    <recommendedName>
        <fullName evidence="1">HNH domain-containing protein</fullName>
    </recommendedName>
</protein>
<dbReference type="GO" id="GO:0008270">
    <property type="term" value="F:zinc ion binding"/>
    <property type="evidence" value="ECO:0007669"/>
    <property type="project" value="InterPro"/>
</dbReference>
<organism evidence="2">
    <name type="scientific">marine sediment metagenome</name>
    <dbReference type="NCBI Taxonomy" id="412755"/>
    <lineage>
        <taxon>unclassified sequences</taxon>
        <taxon>metagenomes</taxon>
        <taxon>ecological metagenomes</taxon>
    </lineage>
</organism>
<dbReference type="Pfam" id="PF01844">
    <property type="entry name" value="HNH"/>
    <property type="match status" value="1"/>
</dbReference>
<feature type="domain" description="HNH" evidence="1">
    <location>
        <begin position="195"/>
        <end position="247"/>
    </location>
</feature>
<evidence type="ECO:0000259" key="1">
    <source>
        <dbReference type="Pfam" id="PF01844"/>
    </source>
</evidence>
<name>A0A0F9IS47_9ZZZZ</name>
<dbReference type="Gene3D" id="1.10.30.50">
    <property type="match status" value="1"/>
</dbReference>
<dbReference type="InterPro" id="IPR002711">
    <property type="entry name" value="HNH"/>
</dbReference>
<evidence type="ECO:0000313" key="2">
    <source>
        <dbReference type="EMBL" id="KKL89962.1"/>
    </source>
</evidence>